<dbReference type="Proteomes" id="UP000288071">
    <property type="component" value="Unassembled WGS sequence"/>
</dbReference>
<reference evidence="2" key="2">
    <citation type="submission" date="2019-01" db="EMBL/GenBank/DDBJ databases">
        <title>Sinorhodobacter populi sp. nov. isolated from the symptomatic bark tissue of Populus euramericana canker.</title>
        <authorList>
            <person name="Li Y."/>
        </authorList>
    </citation>
    <scope>NUCLEOTIDE SEQUENCE [LARGE SCALE GENOMIC DNA]</scope>
    <source>
        <strain evidence="2">CGMCC 1.12963</strain>
    </source>
</reference>
<dbReference type="AlphaFoldDB" id="A0A3S3LCI8"/>
<dbReference type="EMBL" id="SAVA01000006">
    <property type="protein sequence ID" value="RWR51576.1"/>
    <property type="molecule type" value="Genomic_DNA"/>
</dbReference>
<gene>
    <name evidence="1" type="ORF">EOW66_11370</name>
</gene>
<evidence type="ECO:0000313" key="1">
    <source>
        <dbReference type="EMBL" id="RWR51576.1"/>
    </source>
</evidence>
<comment type="caution">
    <text evidence="1">The sequence shown here is derived from an EMBL/GenBank/DDBJ whole genome shotgun (WGS) entry which is preliminary data.</text>
</comment>
<evidence type="ECO:0000313" key="2">
    <source>
        <dbReference type="Proteomes" id="UP000288071"/>
    </source>
</evidence>
<protein>
    <submittedName>
        <fullName evidence="1">Uncharacterized protein</fullName>
    </submittedName>
</protein>
<proteinExistence type="predicted"/>
<accession>A0A3S3LCI8</accession>
<dbReference type="RefSeq" id="WP_128156473.1">
    <property type="nucleotide sequence ID" value="NZ_JBHSOM010000026.1"/>
</dbReference>
<keyword evidence="2" id="KW-1185">Reference proteome</keyword>
<reference evidence="1 2" key="1">
    <citation type="submission" date="2019-01" db="EMBL/GenBank/DDBJ databases">
        <title>Sinorhodobacter populi sp. nov. isolated from the symptomatic bark tissue of Populus euramericana canker.</title>
        <authorList>
            <person name="Xu G."/>
        </authorList>
    </citation>
    <scope>NUCLEOTIDE SEQUENCE [LARGE SCALE GENOMIC DNA]</scope>
    <source>
        <strain evidence="1 2">CGMCC 1.12963</strain>
    </source>
</reference>
<sequence>MTTTYSFHRAADHSIIDTATPLNLQLVAQNVAAALAREGTVRVYVHNGRGVVAALLCRGGAAHDILRDDYMAFDGTARWTRDHYGLANDEVAA</sequence>
<name>A0A3S3LCI8_9RHOB</name>
<organism evidence="1 2">
    <name type="scientific">Paenirhodobacter huangdaonensis</name>
    <dbReference type="NCBI Taxonomy" id="2501515"/>
    <lineage>
        <taxon>Bacteria</taxon>
        <taxon>Pseudomonadati</taxon>
        <taxon>Pseudomonadota</taxon>
        <taxon>Alphaproteobacteria</taxon>
        <taxon>Rhodobacterales</taxon>
        <taxon>Rhodobacter group</taxon>
        <taxon>Paenirhodobacter</taxon>
    </lineage>
</organism>